<reference evidence="1 2" key="1">
    <citation type="submission" date="2019-06" db="EMBL/GenBank/DDBJ databases">
        <title>Complete genome sequence of Antarcticibacterium flavum KCTC 52984T from an Antarctic marine sediment.</title>
        <authorList>
            <person name="Lee Y.M."/>
            <person name="Shin S.C."/>
        </authorList>
    </citation>
    <scope>NUCLEOTIDE SEQUENCE [LARGE SCALE GENOMIC DNA]</scope>
    <source>
        <strain evidence="1 2">KCTC 52984</strain>
    </source>
</reference>
<sequence>MEKVREVIQYKHYFEEFLLAQPIKVQDKIFKILEIIETYERVPSTYLKSISGAKGLYEARIKLGSNIWRVFCFFDEGKLVILLNGFIKKTQKTPQKEIAKAIDLMASYYADKEKNYGN</sequence>
<proteinExistence type="predicted"/>
<dbReference type="OrthoDB" id="573082at2"/>
<dbReference type="Gene3D" id="3.30.2310.20">
    <property type="entry name" value="RelE-like"/>
    <property type="match status" value="1"/>
</dbReference>
<dbReference type="AlphaFoldDB" id="A0A5B7X5I1"/>
<dbReference type="Proteomes" id="UP000309016">
    <property type="component" value="Chromosome"/>
</dbReference>
<dbReference type="SUPFAM" id="SSF143011">
    <property type="entry name" value="RelE-like"/>
    <property type="match status" value="1"/>
</dbReference>
<dbReference type="RefSeq" id="WP_139066562.1">
    <property type="nucleotide sequence ID" value="NZ_CP040812.1"/>
</dbReference>
<keyword evidence="2" id="KW-1185">Reference proteome</keyword>
<protein>
    <submittedName>
        <fullName evidence="1">Type II toxin-antitoxin system RelE/ParE family toxin</fullName>
    </submittedName>
</protein>
<dbReference type="Pfam" id="PF05973">
    <property type="entry name" value="Gp49"/>
    <property type="match status" value="1"/>
</dbReference>
<dbReference type="InterPro" id="IPR035093">
    <property type="entry name" value="RelE/ParE_toxin_dom_sf"/>
</dbReference>
<name>A0A5B7X5I1_9FLAO</name>
<gene>
    <name evidence="1" type="ORF">FHG64_11640</name>
</gene>
<dbReference type="KEGG" id="afla:FHG64_11640"/>
<dbReference type="EMBL" id="CP040812">
    <property type="protein sequence ID" value="QCY69998.1"/>
    <property type="molecule type" value="Genomic_DNA"/>
</dbReference>
<evidence type="ECO:0000313" key="2">
    <source>
        <dbReference type="Proteomes" id="UP000309016"/>
    </source>
</evidence>
<organism evidence="1 2">
    <name type="scientific">Antarcticibacterium flavum</name>
    <dbReference type="NCBI Taxonomy" id="2058175"/>
    <lineage>
        <taxon>Bacteria</taxon>
        <taxon>Pseudomonadati</taxon>
        <taxon>Bacteroidota</taxon>
        <taxon>Flavobacteriia</taxon>
        <taxon>Flavobacteriales</taxon>
        <taxon>Flavobacteriaceae</taxon>
        <taxon>Antarcticibacterium</taxon>
    </lineage>
</organism>
<evidence type="ECO:0000313" key="1">
    <source>
        <dbReference type="EMBL" id="QCY69998.1"/>
    </source>
</evidence>
<accession>A0A5B7X5I1</accession>
<dbReference type="InterPro" id="IPR009241">
    <property type="entry name" value="HigB-like"/>
</dbReference>